<evidence type="ECO:0000313" key="2">
    <source>
        <dbReference type="EMBL" id="MFC7601331.1"/>
    </source>
</evidence>
<sequence length="654" mass="69015">MMACAPRISVAVMYHPARQERLARLARACLPLRIVPVADPDPGSFPSPLRTAKRAWAAYGADATHHLVLQDDVLPVDGFSTHLLAAVAARPDDVLALYAHWNSPYNSYAIRQAAAGGAPWARLVPGEWTPAQGLVLPVALAAELGEYLADVPDHVRDDDTLIDRFLRERDRCALAAVPHLLDHDEVASVAGNAGHGVRRATVLLPGADLPPEHWSAPPRFDKGAVMRAAGARDWDFSVTFAFAGCFLGFLRPVNDDCVRHPFGRWSDWCGVLGLGRADVLGPLEAFLGSSAGRDLAGVLEGAGTSPEIAAELWAAAFLLGTDAADGAPAGPLTARLRRAVITSWVDSGLSGTEKARLTPAARSALVEMGVEGLACGLAHGPVPGGGRPVMSRGPLPGDGAATEAETSPDDRTVAGLVRLLAAREAEGLQRTVCHPGLLTVEVVVCPVCEAGAEQAAAHLGKTGFFPLRVVSSARPGESGAADPPRLRMLGCERLPVHALSLVGHVRERLPEVSGEFVTRSAFLLDNGFPLDLPDPPAALRAVNAAERWADALFDGGLSASTAPAVMVVPSATLLRRRPPAAAGGWIGKVGRYGLELESHPLTPHAPAPPPGHAIGDYAALRDDLLRRRLTEITRNHPPGPRVNGRLDPARFVRR</sequence>
<comment type="caution">
    <text evidence="2">The sequence shown here is derived from an EMBL/GenBank/DDBJ whole genome shotgun (WGS) entry which is preliminary data.</text>
</comment>
<name>A0ABW2SZP5_9ACTN</name>
<keyword evidence="3" id="KW-1185">Reference proteome</keyword>
<evidence type="ECO:0000256" key="1">
    <source>
        <dbReference type="SAM" id="MobiDB-lite"/>
    </source>
</evidence>
<gene>
    <name evidence="2" type="ORF">ACFQVD_14620</name>
</gene>
<protein>
    <submittedName>
        <fullName evidence="2">Uncharacterized protein</fullName>
    </submittedName>
</protein>
<reference evidence="3" key="1">
    <citation type="journal article" date="2019" name="Int. J. Syst. Evol. Microbiol.">
        <title>The Global Catalogue of Microorganisms (GCM) 10K type strain sequencing project: providing services to taxonomists for standard genome sequencing and annotation.</title>
        <authorList>
            <consortium name="The Broad Institute Genomics Platform"/>
            <consortium name="The Broad Institute Genome Sequencing Center for Infectious Disease"/>
            <person name="Wu L."/>
            <person name="Ma J."/>
        </authorList>
    </citation>
    <scope>NUCLEOTIDE SEQUENCE [LARGE SCALE GENOMIC DNA]</scope>
    <source>
        <strain evidence="3">JCM 10083</strain>
    </source>
</reference>
<feature type="region of interest" description="Disordered" evidence="1">
    <location>
        <begin position="385"/>
        <end position="409"/>
    </location>
</feature>
<organism evidence="2 3">
    <name type="scientific">Streptosporangium amethystogenes subsp. fukuiense</name>
    <dbReference type="NCBI Taxonomy" id="698418"/>
    <lineage>
        <taxon>Bacteria</taxon>
        <taxon>Bacillati</taxon>
        <taxon>Actinomycetota</taxon>
        <taxon>Actinomycetes</taxon>
        <taxon>Streptosporangiales</taxon>
        <taxon>Streptosporangiaceae</taxon>
        <taxon>Streptosporangium</taxon>
    </lineage>
</organism>
<accession>A0ABW2SZP5</accession>
<dbReference type="Proteomes" id="UP001596514">
    <property type="component" value="Unassembled WGS sequence"/>
</dbReference>
<dbReference type="EMBL" id="JBHTEE010000001">
    <property type="protein sequence ID" value="MFC7601331.1"/>
    <property type="molecule type" value="Genomic_DNA"/>
</dbReference>
<dbReference type="RefSeq" id="WP_386368514.1">
    <property type="nucleotide sequence ID" value="NZ_JBHTEE010000001.1"/>
</dbReference>
<proteinExistence type="predicted"/>
<evidence type="ECO:0000313" key="3">
    <source>
        <dbReference type="Proteomes" id="UP001596514"/>
    </source>
</evidence>
<feature type="region of interest" description="Disordered" evidence="1">
    <location>
        <begin position="633"/>
        <end position="654"/>
    </location>
</feature>